<accession>A0A4R6BHH4</accession>
<proteinExistence type="predicted"/>
<sequence length="358" mass="42916">MNHFLISRNNQTYKMEDLSKDWDYKNNYFRIFEKHFELETVKNKVLILTRIHDDEVNYLIPKLLDNNIDYLRLDIEYFIKNTKIQFNINNEYTSLSILYKGKEYDMSSFNLIWFRHFNLEGINYGTNNEKEKAYLKNEWKAFINYLFLKKDIKWINHPHYSLETSKYTQLIYAQSIGMNIPNTVVTNNLELLQETLLLPEEVFIKSSKHHFYEFPEGVLNAVYGTTEYKRNISNIENTPLIFQEIITNAQEVRITCFDEKCFGAVHINKVEGDWHTDDIKSIKLHKIDIPLEISVKCIELLKKLNLEYGAFDFFLIDNTWIFIEVNPIGDWRWVELKTDLAISENFLQYLKKELNMEE</sequence>
<dbReference type="Pfam" id="PF21068">
    <property type="entry name" value="ATPgraspMvdD"/>
    <property type="match status" value="1"/>
</dbReference>
<dbReference type="InterPro" id="IPR048936">
    <property type="entry name" value="MvdD-like_ATPgrasp"/>
</dbReference>
<dbReference type="OrthoDB" id="583309at2"/>
<dbReference type="EMBL" id="SCWE01000008">
    <property type="protein sequence ID" value="TDM01013.1"/>
    <property type="molecule type" value="Genomic_DNA"/>
</dbReference>
<gene>
    <name evidence="2" type="ORF">ERX37_11085</name>
</gene>
<organism evidence="2 3">
    <name type="scientific">Macrococcus hajekii</name>
    <dbReference type="NCBI Taxonomy" id="198482"/>
    <lineage>
        <taxon>Bacteria</taxon>
        <taxon>Bacillati</taxon>
        <taxon>Bacillota</taxon>
        <taxon>Bacilli</taxon>
        <taxon>Bacillales</taxon>
        <taxon>Staphylococcaceae</taxon>
        <taxon>Macrococcus</taxon>
    </lineage>
</organism>
<comment type="caution">
    <text evidence="2">The sequence shown here is derived from an EMBL/GenBank/DDBJ whole genome shotgun (WGS) entry which is preliminary data.</text>
</comment>
<dbReference type="RefSeq" id="WP_133430736.1">
    <property type="nucleotide sequence ID" value="NZ_BMCC01000008.1"/>
</dbReference>
<dbReference type="Gene3D" id="3.30.470.20">
    <property type="entry name" value="ATP-grasp fold, B domain"/>
    <property type="match status" value="1"/>
</dbReference>
<name>A0A4R6BHH4_9STAP</name>
<dbReference type="SUPFAM" id="SSF56059">
    <property type="entry name" value="Glutathione synthetase ATP-binding domain-like"/>
    <property type="match status" value="1"/>
</dbReference>
<evidence type="ECO:0000313" key="3">
    <source>
        <dbReference type="Proteomes" id="UP000295328"/>
    </source>
</evidence>
<protein>
    <recommendedName>
        <fullName evidence="1">MvdD-like pre-ATP grasp domain-containing protein</fullName>
    </recommendedName>
</protein>
<evidence type="ECO:0000313" key="2">
    <source>
        <dbReference type="EMBL" id="TDM01013.1"/>
    </source>
</evidence>
<dbReference type="Proteomes" id="UP000295328">
    <property type="component" value="Unassembled WGS sequence"/>
</dbReference>
<keyword evidence="3" id="KW-1185">Reference proteome</keyword>
<feature type="domain" description="MvdD-like pre-ATP grasp" evidence="1">
    <location>
        <begin position="44"/>
        <end position="142"/>
    </location>
</feature>
<evidence type="ECO:0000259" key="1">
    <source>
        <dbReference type="Pfam" id="PF21068"/>
    </source>
</evidence>
<reference evidence="2 3" key="1">
    <citation type="submission" date="2019-01" db="EMBL/GenBank/DDBJ databases">
        <title>Draft genome sequences of the type strains of six Macrococcus species.</title>
        <authorList>
            <person name="Mazhar S."/>
            <person name="Altermann E."/>
            <person name="Hill C."/>
            <person name="Mcauliffe O."/>
        </authorList>
    </citation>
    <scope>NUCLEOTIDE SEQUENCE [LARGE SCALE GENOMIC DNA]</scope>
    <source>
        <strain evidence="2 3">CCM4809</strain>
    </source>
</reference>
<dbReference type="AlphaFoldDB" id="A0A4R6BHH4"/>